<reference evidence="2" key="1">
    <citation type="submission" date="2020-03" db="EMBL/GenBank/DDBJ databases">
        <title>Hybrid Assembly of Korean Phytophthora infestans isolates.</title>
        <authorList>
            <person name="Prokchorchik M."/>
            <person name="Lee Y."/>
            <person name="Seo J."/>
            <person name="Cho J.-H."/>
            <person name="Park Y.-E."/>
            <person name="Jang D.-C."/>
            <person name="Im J.-S."/>
            <person name="Choi J.-G."/>
            <person name="Park H.-J."/>
            <person name="Lee G.-B."/>
            <person name="Lee Y.-G."/>
            <person name="Hong S.-Y."/>
            <person name="Cho K."/>
            <person name="Sohn K.H."/>
        </authorList>
    </citation>
    <scope>NUCLEOTIDE SEQUENCE</scope>
    <source>
        <strain evidence="2">KR_2_A2</strain>
    </source>
</reference>
<organism evidence="2 3">
    <name type="scientific">Phytophthora infestans</name>
    <name type="common">Potato late blight agent</name>
    <name type="synonym">Botrytis infestans</name>
    <dbReference type="NCBI Taxonomy" id="4787"/>
    <lineage>
        <taxon>Eukaryota</taxon>
        <taxon>Sar</taxon>
        <taxon>Stramenopiles</taxon>
        <taxon>Oomycota</taxon>
        <taxon>Peronosporomycetes</taxon>
        <taxon>Peronosporales</taxon>
        <taxon>Peronosporaceae</taxon>
        <taxon>Phytophthora</taxon>
    </lineage>
</organism>
<dbReference type="OMA" id="EERQWYE"/>
<evidence type="ECO:0000313" key="3">
    <source>
        <dbReference type="Proteomes" id="UP000704712"/>
    </source>
</evidence>
<gene>
    <name evidence="2" type="ORF">GN958_ATG08961</name>
</gene>
<sequence length="137" mass="16160">MGGIYTALLVVITLFIGNDNILAAHIELQTIQPDHTTYSPFLRKTDPRPQRAFENTAELSATSEERQWYEISMRRAKENLTFYIWYKKGKTPQDIYLKFFTNSMDTITVSKSPNFGTFSRYTEYYNKNKKNDSWFRS</sequence>
<evidence type="ECO:0000256" key="1">
    <source>
        <dbReference type="SAM" id="SignalP"/>
    </source>
</evidence>
<evidence type="ECO:0008006" key="4">
    <source>
        <dbReference type="Google" id="ProtNLM"/>
    </source>
</evidence>
<dbReference type="AlphaFoldDB" id="A0A8S9UM96"/>
<proteinExistence type="predicted"/>
<dbReference type="Proteomes" id="UP000704712">
    <property type="component" value="Unassembled WGS sequence"/>
</dbReference>
<comment type="caution">
    <text evidence="2">The sequence shown here is derived from an EMBL/GenBank/DDBJ whole genome shotgun (WGS) entry which is preliminary data.</text>
</comment>
<accession>A0A8S9UM96</accession>
<keyword evidence="1" id="KW-0732">Signal</keyword>
<feature type="signal peptide" evidence="1">
    <location>
        <begin position="1"/>
        <end position="23"/>
    </location>
</feature>
<name>A0A8S9UM96_PHYIN</name>
<protein>
    <recommendedName>
        <fullName evidence="4">RxLR effector protein</fullName>
    </recommendedName>
</protein>
<feature type="chain" id="PRO_5035824326" description="RxLR effector protein" evidence="1">
    <location>
        <begin position="24"/>
        <end position="137"/>
    </location>
</feature>
<dbReference type="EMBL" id="JAACNO010001255">
    <property type="protein sequence ID" value="KAF4141856.1"/>
    <property type="molecule type" value="Genomic_DNA"/>
</dbReference>
<evidence type="ECO:0000313" key="2">
    <source>
        <dbReference type="EMBL" id="KAF4141856.1"/>
    </source>
</evidence>